<sequence length="299" mass="34229">MVAYDLTSNGLLTYSYADQNKQPPIPPSRPTLNSATQHWNKRKSPGFVDLISDGLDTYSYADQNKQPSRKRAKTASTWTDDSHDVKLVSSDEEVVFRDMLSSELLDSSLSRLDGDAKSTPQRHHHVLELIDDELENAENLTIVLTLLDSLNYKLTDFVATHKSKTPTIMWSILLFAKKWGMPFLCSRLSDWICQLAVESHKPPYTKFSQYDFFKLAACFGLLHAASVVLSTWWCPRDKPEWTVWAFPGFGPLDPELLTRREWVALPFEYMSALQTSLALHPRDRLERARMFHALVTTDM</sequence>
<evidence type="ECO:0000313" key="3">
    <source>
        <dbReference type="Proteomes" id="UP000095149"/>
    </source>
</evidence>
<gene>
    <name evidence="2" type="ORF">I350_07966</name>
</gene>
<feature type="region of interest" description="Disordered" evidence="1">
    <location>
        <begin position="17"/>
        <end position="39"/>
    </location>
</feature>
<accession>A0A1E3J7Z7</accession>
<name>A0A1E3J7Z7_9TREE</name>
<dbReference type="OrthoDB" id="2574774at2759"/>
<dbReference type="EMBL" id="MEKH01000014">
    <property type="protein sequence ID" value="ODN96989.1"/>
    <property type="molecule type" value="Genomic_DNA"/>
</dbReference>
<proteinExistence type="predicted"/>
<organism evidence="2 3">
    <name type="scientific">Cryptococcus amylolentus CBS 6273</name>
    <dbReference type="NCBI Taxonomy" id="1296118"/>
    <lineage>
        <taxon>Eukaryota</taxon>
        <taxon>Fungi</taxon>
        <taxon>Dikarya</taxon>
        <taxon>Basidiomycota</taxon>
        <taxon>Agaricomycotina</taxon>
        <taxon>Tremellomycetes</taxon>
        <taxon>Tremellales</taxon>
        <taxon>Cryptococcaceae</taxon>
        <taxon>Cryptococcus</taxon>
    </lineage>
</organism>
<dbReference type="Proteomes" id="UP000095149">
    <property type="component" value="Unassembled WGS sequence"/>
</dbReference>
<evidence type="ECO:0000313" key="2">
    <source>
        <dbReference type="EMBL" id="ODN96989.1"/>
    </source>
</evidence>
<evidence type="ECO:0000256" key="1">
    <source>
        <dbReference type="SAM" id="MobiDB-lite"/>
    </source>
</evidence>
<dbReference type="AlphaFoldDB" id="A0A1E3J7Z7"/>
<comment type="caution">
    <text evidence="2">The sequence shown here is derived from an EMBL/GenBank/DDBJ whole genome shotgun (WGS) entry which is preliminary data.</text>
</comment>
<protein>
    <submittedName>
        <fullName evidence="2">Uncharacterized protein</fullName>
    </submittedName>
</protein>
<reference evidence="2 3" key="1">
    <citation type="submission" date="2016-06" db="EMBL/GenBank/DDBJ databases">
        <title>Evolution of pathogenesis and genome organization in the Tremellales.</title>
        <authorList>
            <person name="Cuomo C."/>
            <person name="Litvintseva A."/>
            <person name="Heitman J."/>
            <person name="Chen Y."/>
            <person name="Sun S."/>
            <person name="Springer D."/>
            <person name="Dromer F."/>
            <person name="Young S."/>
            <person name="Zeng Q."/>
            <person name="Chapman S."/>
            <person name="Gujja S."/>
            <person name="Saif S."/>
            <person name="Birren B."/>
        </authorList>
    </citation>
    <scope>NUCLEOTIDE SEQUENCE [LARGE SCALE GENOMIC DNA]</scope>
    <source>
        <strain evidence="2 3">CBS 6273</strain>
    </source>
</reference>